<evidence type="ECO:0000313" key="3">
    <source>
        <dbReference type="Proteomes" id="UP000803884"/>
    </source>
</evidence>
<dbReference type="AlphaFoldDB" id="A0AB34KQL8"/>
<accession>A0AB34KQL8</accession>
<sequence length="310" mass="32775">MSAAAFIDAIGFASAILTTVGFAQSNLPGGGPQGAEVQIKAGLGDRDSSELGGGITAVYAFDNSNIYLGKSGSGSMGDGGVVSLTIDQAEPGVQADYISVENSDDATCISWVAVNQFDGRGTKGAWLGDIGYACGQPWYYGNQAIDEDGNIKPYCTWLDGNGDPTDKAALKFRLQPYVGDNAQKTLDDGRQCTETVWGTDKGPISGTPGKRSLKARTEDMENELIISNFSSHTAGNLCNSETSWGPDFVGSDGKLCDMASKTLTSLCSTEDVDGCVDLDDVEGTVTKRMTVARRSTHVPHKKYSKVSKWE</sequence>
<evidence type="ECO:0000256" key="1">
    <source>
        <dbReference type="SAM" id="SignalP"/>
    </source>
</evidence>
<keyword evidence="3" id="KW-1185">Reference proteome</keyword>
<feature type="chain" id="PRO_5044271537" evidence="1">
    <location>
        <begin position="24"/>
        <end position="310"/>
    </location>
</feature>
<proteinExistence type="predicted"/>
<feature type="signal peptide" evidence="1">
    <location>
        <begin position="1"/>
        <end position="23"/>
    </location>
</feature>
<dbReference type="EMBL" id="JAAQHG020000014">
    <property type="protein sequence ID" value="KAL1586501.1"/>
    <property type="molecule type" value="Genomic_DNA"/>
</dbReference>
<evidence type="ECO:0000313" key="2">
    <source>
        <dbReference type="EMBL" id="KAL1586501.1"/>
    </source>
</evidence>
<reference evidence="2 3" key="1">
    <citation type="journal article" date="2020" name="Microbiol. Resour. Announc.">
        <title>Draft Genome Sequence of a Cladosporium Species Isolated from the Mesophotic Ascidian Didemnum maculosum.</title>
        <authorList>
            <person name="Gioti A."/>
            <person name="Siaperas R."/>
            <person name="Nikolaivits E."/>
            <person name="Le Goff G."/>
            <person name="Ouazzani J."/>
            <person name="Kotoulas G."/>
            <person name="Topakas E."/>
        </authorList>
    </citation>
    <scope>NUCLEOTIDE SEQUENCE [LARGE SCALE GENOMIC DNA]</scope>
    <source>
        <strain evidence="2 3">TM138-S3</strain>
    </source>
</reference>
<dbReference type="GeneID" id="96006615"/>
<comment type="caution">
    <text evidence="2">The sequence shown here is derived from an EMBL/GenBank/DDBJ whole genome shotgun (WGS) entry which is preliminary data.</text>
</comment>
<dbReference type="Proteomes" id="UP000803884">
    <property type="component" value="Unassembled WGS sequence"/>
</dbReference>
<protein>
    <submittedName>
        <fullName evidence="2">Uncharacterized protein</fullName>
    </submittedName>
</protein>
<dbReference type="RefSeq" id="XP_069229606.1">
    <property type="nucleotide sequence ID" value="XM_069373777.1"/>
</dbReference>
<organism evidence="2 3">
    <name type="scientific">Cladosporium halotolerans</name>
    <dbReference type="NCBI Taxonomy" id="1052096"/>
    <lineage>
        <taxon>Eukaryota</taxon>
        <taxon>Fungi</taxon>
        <taxon>Dikarya</taxon>
        <taxon>Ascomycota</taxon>
        <taxon>Pezizomycotina</taxon>
        <taxon>Dothideomycetes</taxon>
        <taxon>Dothideomycetidae</taxon>
        <taxon>Cladosporiales</taxon>
        <taxon>Cladosporiaceae</taxon>
        <taxon>Cladosporium</taxon>
    </lineage>
</organism>
<gene>
    <name evidence="2" type="ORF">WHR41_05172</name>
</gene>
<name>A0AB34KQL8_9PEZI</name>
<keyword evidence="1" id="KW-0732">Signal</keyword>